<evidence type="ECO:0000313" key="2">
    <source>
        <dbReference type="Proteomes" id="UP000215027"/>
    </source>
</evidence>
<dbReference type="AlphaFoldDB" id="A0A160T4W1"/>
<evidence type="ECO:0000313" key="1">
    <source>
        <dbReference type="EMBL" id="CUS03835.2"/>
    </source>
</evidence>
<name>A0A160T4W1_9CHLR</name>
<protein>
    <submittedName>
        <fullName evidence="1">Uncharacterized protein</fullName>
    </submittedName>
</protein>
<sequence length="66" mass="6337">MPSSPTAGESPSGAGVGEVTGVTVAPTVVGAGVAVGAGAQATSTSNKPIIATVFSKISIRPFRKNP</sequence>
<proteinExistence type="predicted"/>
<dbReference type="KEGG" id="pbf:CFX0092_A1957"/>
<reference evidence="1" key="1">
    <citation type="submission" date="2016-01" db="EMBL/GenBank/DDBJ databases">
        <authorList>
            <person name="Mcilroy J.S."/>
            <person name="Karst M S."/>
            <person name="Albertsen M."/>
        </authorList>
    </citation>
    <scope>NUCLEOTIDE SEQUENCE</scope>
    <source>
        <strain evidence="1">Cfx-K</strain>
    </source>
</reference>
<accession>A0A160T4W1</accession>
<dbReference type="Proteomes" id="UP000215027">
    <property type="component" value="Chromosome I"/>
</dbReference>
<organism evidence="1 2">
    <name type="scientific">Candidatus Promineifilum breve</name>
    <dbReference type="NCBI Taxonomy" id="1806508"/>
    <lineage>
        <taxon>Bacteria</taxon>
        <taxon>Bacillati</taxon>
        <taxon>Chloroflexota</taxon>
        <taxon>Ardenticatenia</taxon>
        <taxon>Candidatus Promineifilales</taxon>
        <taxon>Candidatus Promineifilaceae</taxon>
        <taxon>Candidatus Promineifilum</taxon>
    </lineage>
</organism>
<gene>
    <name evidence="1" type="ORF">CFX0092_A1957</name>
</gene>
<keyword evidence="2" id="KW-1185">Reference proteome</keyword>
<dbReference type="EMBL" id="LN890655">
    <property type="protein sequence ID" value="CUS03835.2"/>
    <property type="molecule type" value="Genomic_DNA"/>
</dbReference>